<gene>
    <name evidence="2" type="ORF">DQ392_14615</name>
</gene>
<protein>
    <recommendedName>
        <fullName evidence="1">Peptidase S1A alpha-lytic prodomain domain-containing protein</fullName>
    </recommendedName>
</protein>
<dbReference type="GO" id="GO:0008236">
    <property type="term" value="F:serine-type peptidase activity"/>
    <property type="evidence" value="ECO:0007669"/>
    <property type="project" value="InterPro"/>
</dbReference>
<comment type="caution">
    <text evidence="2">The sequence shown here is derived from an EMBL/GenBank/DDBJ whole genome shotgun (WGS) entry which is preliminary data.</text>
</comment>
<dbReference type="GO" id="GO:0006508">
    <property type="term" value="P:proteolysis"/>
    <property type="evidence" value="ECO:0007669"/>
    <property type="project" value="InterPro"/>
</dbReference>
<name>A0A367EL47_9ACTN</name>
<dbReference type="AlphaFoldDB" id="A0A367EL47"/>
<sequence length="218" mass="23769">MRGQVTRAATETFGTIFRIEESNGGPIAYNRRGLNSHDCSLAIQGPWRSHVSVVAITDQAAAQTVQDAGGIPKRVTRSKAEPESIHRELDELGDIRNTAWGADPSTNQVSVEIFDRAPADSRERIETVAAAHPGSIRIDRIRQKLRFKATELRGGNGIHLSQTDCGAGFNTKDSAGKVHKLSAGHCARRVSKGTDWLMSWNGQRIGRPDRVGLQRLPG</sequence>
<feature type="domain" description="Peptidase S1A alpha-lytic prodomain" evidence="1">
    <location>
        <begin position="78"/>
        <end position="131"/>
    </location>
</feature>
<dbReference type="Proteomes" id="UP000253507">
    <property type="component" value="Unassembled WGS sequence"/>
</dbReference>
<dbReference type="Gene3D" id="2.40.10.10">
    <property type="entry name" value="Trypsin-like serine proteases"/>
    <property type="match status" value="1"/>
</dbReference>
<evidence type="ECO:0000313" key="2">
    <source>
        <dbReference type="EMBL" id="RCG17930.1"/>
    </source>
</evidence>
<dbReference type="OrthoDB" id="8781117at2"/>
<organism evidence="2 3">
    <name type="scientific">Streptomyces reniochalinae</name>
    <dbReference type="NCBI Taxonomy" id="2250578"/>
    <lineage>
        <taxon>Bacteria</taxon>
        <taxon>Bacillati</taxon>
        <taxon>Actinomycetota</taxon>
        <taxon>Actinomycetes</taxon>
        <taxon>Kitasatosporales</taxon>
        <taxon>Streptomycetaceae</taxon>
        <taxon>Streptomyces</taxon>
    </lineage>
</organism>
<dbReference type="Pfam" id="PF02983">
    <property type="entry name" value="Pro_Al_protease"/>
    <property type="match status" value="1"/>
</dbReference>
<reference evidence="2 3" key="1">
    <citation type="submission" date="2018-06" db="EMBL/GenBank/DDBJ databases">
        <title>Streptomyces reniochalinae sp. nov. and Streptomyces diacarnus sp. nov. from marine sponges.</title>
        <authorList>
            <person name="Li L."/>
        </authorList>
    </citation>
    <scope>NUCLEOTIDE SEQUENCE [LARGE SCALE GENOMIC DNA]</scope>
    <source>
        <strain evidence="2 3">LHW50302</strain>
    </source>
</reference>
<proteinExistence type="predicted"/>
<dbReference type="InterPro" id="IPR043504">
    <property type="entry name" value="Peptidase_S1_PA_chymotrypsin"/>
</dbReference>
<dbReference type="EMBL" id="QOIM01000034">
    <property type="protein sequence ID" value="RCG17930.1"/>
    <property type="molecule type" value="Genomic_DNA"/>
</dbReference>
<dbReference type="InterPro" id="IPR004236">
    <property type="entry name" value="Pept_S1_alpha_lytic"/>
</dbReference>
<accession>A0A367EL47</accession>
<evidence type="ECO:0000313" key="3">
    <source>
        <dbReference type="Proteomes" id="UP000253507"/>
    </source>
</evidence>
<dbReference type="GO" id="GO:0005576">
    <property type="term" value="C:extracellular region"/>
    <property type="evidence" value="ECO:0007669"/>
    <property type="project" value="InterPro"/>
</dbReference>
<keyword evidence="3" id="KW-1185">Reference proteome</keyword>
<evidence type="ECO:0000259" key="1">
    <source>
        <dbReference type="Pfam" id="PF02983"/>
    </source>
</evidence>